<dbReference type="OrthoDB" id="59470at2759"/>
<keyword evidence="10" id="KW-1185">Reference proteome</keyword>
<keyword evidence="2 6" id="KW-0285">Flavoprotein</keyword>
<dbReference type="RefSeq" id="XP_024664084.1">
    <property type="nucleotide sequence ID" value="XM_024808316.1"/>
</dbReference>
<keyword evidence="4 6" id="KW-0560">Oxidoreductase</keyword>
<dbReference type="InterPro" id="IPR036774">
    <property type="entry name" value="ERV/ALR_sulphydryl_oxid_sf"/>
</dbReference>
<reference evidence="9 10" key="1">
    <citation type="submission" date="2017-04" db="EMBL/GenBank/DDBJ databases">
        <title>Genome sequencing of [Candida] sorbophila.</title>
        <authorList>
            <person name="Ahn J.O."/>
        </authorList>
    </citation>
    <scope>NUCLEOTIDE SEQUENCE [LARGE SCALE GENOMIC DNA]</scope>
    <source>
        <strain evidence="9 10">DS02</strain>
    </source>
</reference>
<evidence type="ECO:0000256" key="5">
    <source>
        <dbReference type="ARBA" id="ARBA00023157"/>
    </source>
</evidence>
<evidence type="ECO:0000256" key="6">
    <source>
        <dbReference type="RuleBase" id="RU371123"/>
    </source>
</evidence>
<keyword evidence="3 6" id="KW-0274">FAD</keyword>
<feature type="domain" description="ERV/ALR sulfhydryl oxidase" evidence="8">
    <location>
        <begin position="103"/>
        <end position="203"/>
    </location>
</feature>
<dbReference type="Pfam" id="PF04777">
    <property type="entry name" value="Evr1_Alr"/>
    <property type="match status" value="1"/>
</dbReference>
<proteinExistence type="predicted"/>
<sequence>MARRPRVGFLAIVLTVFMLFFFMARPGVGSAAIDRIKKTADAFIEDDWNRPAAVAAEAESLIREADKLGHASDQKPQEVPAESDTKQLEKLIKGKPISSKMQNQTARAELGRAGWRFLHTVLAQYPEEPSEDERETLVGFLHLFSRVYPCRECAEHFQIYLKKYPPQVSSRQTAMMWGCDVHNKVNVRLGKPVFDCAYIHELYDCGCSDGPEDPNEHKGMPEIPTVEAGPLVKGG</sequence>
<feature type="region of interest" description="Disordered" evidence="7">
    <location>
        <begin position="213"/>
        <end position="235"/>
    </location>
</feature>
<keyword evidence="5" id="KW-1015">Disulfide bond</keyword>
<comment type="cofactor">
    <cofactor evidence="1 6">
        <name>FAD</name>
        <dbReference type="ChEBI" id="CHEBI:57692"/>
    </cofactor>
</comment>
<evidence type="ECO:0000256" key="4">
    <source>
        <dbReference type="ARBA" id="ARBA00023002"/>
    </source>
</evidence>
<evidence type="ECO:0000313" key="9">
    <source>
        <dbReference type="EMBL" id="PRT54138.1"/>
    </source>
</evidence>
<evidence type="ECO:0000259" key="8">
    <source>
        <dbReference type="PROSITE" id="PS51324"/>
    </source>
</evidence>
<dbReference type="EC" id="1.8.3.2" evidence="6"/>
<evidence type="ECO:0000256" key="1">
    <source>
        <dbReference type="ARBA" id="ARBA00001974"/>
    </source>
</evidence>
<gene>
    <name evidence="9" type="ORF">B9G98_01758</name>
</gene>
<dbReference type="SUPFAM" id="SSF69000">
    <property type="entry name" value="FAD-dependent thiol oxidase"/>
    <property type="match status" value="1"/>
</dbReference>
<dbReference type="InterPro" id="IPR017905">
    <property type="entry name" value="ERV/ALR_sulphydryl_oxidase"/>
</dbReference>
<comment type="catalytic activity">
    <reaction evidence="6">
        <text>2 R'C(R)SH + O2 = R'C(R)S-S(R)CR' + H2O2</text>
        <dbReference type="Rhea" id="RHEA:17357"/>
        <dbReference type="ChEBI" id="CHEBI:15379"/>
        <dbReference type="ChEBI" id="CHEBI:16240"/>
        <dbReference type="ChEBI" id="CHEBI:16520"/>
        <dbReference type="ChEBI" id="CHEBI:17412"/>
        <dbReference type="EC" id="1.8.3.2"/>
    </reaction>
</comment>
<dbReference type="GeneID" id="36515507"/>
<accession>A0A2T0FGL9</accession>
<dbReference type="InterPro" id="IPR039799">
    <property type="entry name" value="ALR/ERV"/>
</dbReference>
<comment type="caution">
    <text evidence="9">The sequence shown here is derived from an EMBL/GenBank/DDBJ whole genome shotgun (WGS) entry which is preliminary data.</text>
</comment>
<dbReference type="GO" id="GO:0016971">
    <property type="term" value="F:flavin-dependent sulfhydryl oxidase activity"/>
    <property type="evidence" value="ECO:0007669"/>
    <property type="project" value="InterPro"/>
</dbReference>
<evidence type="ECO:0000313" key="10">
    <source>
        <dbReference type="Proteomes" id="UP000238350"/>
    </source>
</evidence>
<dbReference type="Gene3D" id="1.20.120.310">
    <property type="entry name" value="ERV/ALR sulfhydryl oxidase domain"/>
    <property type="match status" value="1"/>
</dbReference>
<dbReference type="PANTHER" id="PTHR12645:SF1">
    <property type="entry name" value="FAD-LINKED SULFHYDRYL OXIDASE ERV2"/>
    <property type="match status" value="1"/>
</dbReference>
<dbReference type="Proteomes" id="UP000238350">
    <property type="component" value="Unassembled WGS sequence"/>
</dbReference>
<dbReference type="PANTHER" id="PTHR12645">
    <property type="entry name" value="ALR/ERV"/>
    <property type="match status" value="1"/>
</dbReference>
<dbReference type="GO" id="GO:0050660">
    <property type="term" value="F:flavin adenine dinucleotide binding"/>
    <property type="evidence" value="ECO:0007669"/>
    <property type="project" value="TreeGrafter"/>
</dbReference>
<dbReference type="AlphaFoldDB" id="A0A2T0FGL9"/>
<dbReference type="STRING" id="45607.A0A2T0FGL9"/>
<name>A0A2T0FGL9_9ASCO</name>
<dbReference type="EMBL" id="NDIQ01000001">
    <property type="protein sequence ID" value="PRT54138.1"/>
    <property type="molecule type" value="Genomic_DNA"/>
</dbReference>
<dbReference type="PROSITE" id="PS51324">
    <property type="entry name" value="ERV_ALR"/>
    <property type="match status" value="1"/>
</dbReference>
<evidence type="ECO:0000256" key="2">
    <source>
        <dbReference type="ARBA" id="ARBA00022630"/>
    </source>
</evidence>
<evidence type="ECO:0000256" key="3">
    <source>
        <dbReference type="ARBA" id="ARBA00022827"/>
    </source>
</evidence>
<protein>
    <recommendedName>
        <fullName evidence="6">Sulfhydryl oxidase</fullName>
        <ecNumber evidence="6">1.8.3.2</ecNumber>
    </recommendedName>
</protein>
<evidence type="ECO:0000256" key="7">
    <source>
        <dbReference type="SAM" id="MobiDB-lite"/>
    </source>
</evidence>
<dbReference type="FunFam" id="1.20.120.310:FF:000002">
    <property type="entry name" value="Sulfhydryl oxidase"/>
    <property type="match status" value="1"/>
</dbReference>
<organism evidence="9 10">
    <name type="scientific">Wickerhamiella sorbophila</name>
    <dbReference type="NCBI Taxonomy" id="45607"/>
    <lineage>
        <taxon>Eukaryota</taxon>
        <taxon>Fungi</taxon>
        <taxon>Dikarya</taxon>
        <taxon>Ascomycota</taxon>
        <taxon>Saccharomycotina</taxon>
        <taxon>Dipodascomycetes</taxon>
        <taxon>Dipodascales</taxon>
        <taxon>Trichomonascaceae</taxon>
        <taxon>Wickerhamiella</taxon>
    </lineage>
</organism>
<dbReference type="GO" id="GO:0005739">
    <property type="term" value="C:mitochondrion"/>
    <property type="evidence" value="ECO:0007669"/>
    <property type="project" value="TreeGrafter"/>
</dbReference>